<dbReference type="GeneID" id="40328588"/>
<feature type="region of interest" description="Disordered" evidence="1">
    <location>
        <begin position="77"/>
        <end position="101"/>
    </location>
</feature>
<proteinExistence type="predicted"/>
<organism evidence="2 3">
    <name type="scientific">Trypanosoma rangeli</name>
    <dbReference type="NCBI Taxonomy" id="5698"/>
    <lineage>
        <taxon>Eukaryota</taxon>
        <taxon>Discoba</taxon>
        <taxon>Euglenozoa</taxon>
        <taxon>Kinetoplastea</taxon>
        <taxon>Metakinetoplastina</taxon>
        <taxon>Trypanosomatida</taxon>
        <taxon>Trypanosomatidae</taxon>
        <taxon>Trypanosoma</taxon>
        <taxon>Herpetosoma</taxon>
    </lineage>
</organism>
<dbReference type="Proteomes" id="UP000283634">
    <property type="component" value="Unassembled WGS sequence"/>
</dbReference>
<evidence type="ECO:0000313" key="3">
    <source>
        <dbReference type="Proteomes" id="UP000283634"/>
    </source>
</evidence>
<evidence type="ECO:0000256" key="1">
    <source>
        <dbReference type="SAM" id="MobiDB-lite"/>
    </source>
</evidence>
<feature type="non-terminal residue" evidence="2">
    <location>
        <position position="1"/>
    </location>
</feature>
<keyword evidence="3" id="KW-1185">Reference proteome</keyword>
<evidence type="ECO:0000313" key="2">
    <source>
        <dbReference type="EMBL" id="RNF05244.1"/>
    </source>
</evidence>
<name>A0A3R7KF38_TRYRA</name>
<comment type="caution">
    <text evidence="2">The sequence shown here is derived from an EMBL/GenBank/DDBJ whole genome shotgun (WGS) entry which is preliminary data.</text>
</comment>
<protein>
    <submittedName>
        <fullName evidence="2">Uncharacterized protein</fullName>
    </submittedName>
</protein>
<dbReference type="RefSeq" id="XP_029238560.1">
    <property type="nucleotide sequence ID" value="XM_029381575.1"/>
</dbReference>
<reference evidence="2 3" key="1">
    <citation type="journal article" date="2018" name="BMC Genomics">
        <title>Genomic comparison of Trypanosoma conorhini and Trypanosoma rangeli to Trypanosoma cruzi strains of high and low virulence.</title>
        <authorList>
            <person name="Bradwell K.R."/>
            <person name="Koparde V.N."/>
            <person name="Matveyev A.V."/>
            <person name="Serrano M.G."/>
            <person name="Alves J.M."/>
            <person name="Parikh H."/>
            <person name="Huang B."/>
            <person name="Lee V."/>
            <person name="Espinosa-Alvarez O."/>
            <person name="Ortiz P.A."/>
            <person name="Costa-Martins A.G."/>
            <person name="Teixeira M.M."/>
            <person name="Buck G.A."/>
        </authorList>
    </citation>
    <scope>NUCLEOTIDE SEQUENCE [LARGE SCALE GENOMIC DNA]</scope>
    <source>
        <strain evidence="2 3">AM80</strain>
    </source>
</reference>
<gene>
    <name evidence="2" type="ORF">TraAM80_04655</name>
</gene>
<dbReference type="AlphaFoldDB" id="A0A3R7KF38"/>
<sequence>DGLRRLLRGVRPEIRSPQESTWETMASQAPAAIISSTSLPRQLGGAAGRWSAESEAFSPESRRAWWLYGAGSVGLSPYKGSRWGGRGRKSPGASSLPPRTPSQDCFASWCVASTSQRFLAAVLSNSVSLGPNTTASGGSLPGLPRWRPAVCPA</sequence>
<dbReference type="EMBL" id="MKGL01000139">
    <property type="protein sequence ID" value="RNF05244.1"/>
    <property type="molecule type" value="Genomic_DNA"/>
</dbReference>
<accession>A0A3R7KF38</accession>